<evidence type="ECO:0000256" key="4">
    <source>
        <dbReference type="ARBA" id="ARBA00022741"/>
    </source>
</evidence>
<dbReference type="CDD" id="cd14014">
    <property type="entry name" value="STKc_PknB_like"/>
    <property type="match status" value="1"/>
</dbReference>
<dbReference type="SUPFAM" id="SSF49879">
    <property type="entry name" value="SMAD/FHA domain"/>
    <property type="match status" value="1"/>
</dbReference>
<dbReference type="FunFam" id="1.10.510.10:FF:000021">
    <property type="entry name" value="Serine/threonine protein kinase"/>
    <property type="match status" value="1"/>
</dbReference>
<keyword evidence="3" id="KW-0808">Transferase</keyword>
<feature type="region of interest" description="Disordered" evidence="7">
    <location>
        <begin position="117"/>
        <end position="172"/>
    </location>
</feature>
<proteinExistence type="predicted"/>
<evidence type="ECO:0000256" key="1">
    <source>
        <dbReference type="ARBA" id="ARBA00012513"/>
    </source>
</evidence>
<dbReference type="Gene3D" id="3.30.200.20">
    <property type="entry name" value="Phosphorylase Kinase, domain 1"/>
    <property type="match status" value="1"/>
</dbReference>
<comment type="caution">
    <text evidence="9">The sequence shown here is derived from an EMBL/GenBank/DDBJ whole genome shotgun (WGS) entry which is preliminary data.</text>
</comment>
<name>A0A2W5W551_9BACT</name>
<dbReference type="PROSITE" id="PS00108">
    <property type="entry name" value="PROTEIN_KINASE_ST"/>
    <property type="match status" value="1"/>
</dbReference>
<dbReference type="Gene3D" id="2.60.200.20">
    <property type="match status" value="1"/>
</dbReference>
<dbReference type="InterPro" id="IPR000719">
    <property type="entry name" value="Prot_kinase_dom"/>
</dbReference>
<accession>A0A2W5W551</accession>
<dbReference type="Proteomes" id="UP000249061">
    <property type="component" value="Unassembled WGS sequence"/>
</dbReference>
<evidence type="ECO:0000256" key="6">
    <source>
        <dbReference type="ARBA" id="ARBA00022840"/>
    </source>
</evidence>
<dbReference type="AlphaFoldDB" id="A0A2W5W551"/>
<dbReference type="GO" id="GO:0004674">
    <property type="term" value="F:protein serine/threonine kinase activity"/>
    <property type="evidence" value="ECO:0007669"/>
    <property type="project" value="UniProtKB-KW"/>
</dbReference>
<evidence type="ECO:0000256" key="7">
    <source>
        <dbReference type="SAM" id="MobiDB-lite"/>
    </source>
</evidence>
<evidence type="ECO:0000259" key="8">
    <source>
        <dbReference type="PROSITE" id="PS50011"/>
    </source>
</evidence>
<evidence type="ECO:0000256" key="3">
    <source>
        <dbReference type="ARBA" id="ARBA00022679"/>
    </source>
</evidence>
<evidence type="ECO:0000256" key="2">
    <source>
        <dbReference type="ARBA" id="ARBA00022527"/>
    </source>
</evidence>
<dbReference type="InterPro" id="IPR032030">
    <property type="entry name" value="YscD_cytoplasmic_dom"/>
</dbReference>
<sequence length="694" mass="74638">MWWGAFFPTSALLGRAVPMGEFEFLISDGPDKGRALAFPGPHFYVGSGDDCHLRLPAHLVEPRHAEVRLDGNGVPWVRDLTGLQLLWINGEARDKSALQPGAFLKLGRLELVLRHKGTTGSGTTRMPTPLRTDGARRPVSGVSSPRIAALSPGEGLDATARRPTPFSPSSGAIPLTVEARLNNPDDGLMPPDDATQVSANLLAPGTIIDGRYEIVGKIAAGGMGEVYRAQHVELGKPMALKVMLPELSNDPEFVARFKREAIAASRIGQQNIVDISDFGRTPNGRFYFVMEYLDGLTLSSMLHRQGAQPPERVLNISAQVARALAAAHAQGIVHRDLKPDNVMLLQRPGQPDFVKVLDFGVAKVNAGHGQGGHTAVGMVVGTPQYMSPEQAKAVPVDTRSDIYSLGLIVYELVTGRPTFSAETPSMLMVKHVTETPAPFFPGPLGEVPEELEHIVFKMLQKEPDARPQSMEEVLTVLDSLWARLKANDPTLKRISGHYSVAALKATPRPTSGVSIVRASDKVPAVATNSTTGSQEAVPAPRSKLPVVVLTAVVLLLAVAVGVVVTRDTPKPQPVVIEKPVVVEKPVIVEKPATIEKVKLTFTSSPEKVDVLEGDVFLGTTPFTLARDPSALAELTFAQKGFKSLTRKVRFETEQNVAVALEREVAPKKVVGKKPGKGLADDPYGPTEDLKDSPF</sequence>
<dbReference type="InterPro" id="IPR011009">
    <property type="entry name" value="Kinase-like_dom_sf"/>
</dbReference>
<evidence type="ECO:0000313" key="9">
    <source>
        <dbReference type="EMBL" id="PZR18311.1"/>
    </source>
</evidence>
<dbReference type="SUPFAM" id="SSF56112">
    <property type="entry name" value="Protein kinase-like (PK-like)"/>
    <property type="match status" value="1"/>
</dbReference>
<organism evidence="9 10">
    <name type="scientific">Archangium gephyra</name>
    <dbReference type="NCBI Taxonomy" id="48"/>
    <lineage>
        <taxon>Bacteria</taxon>
        <taxon>Pseudomonadati</taxon>
        <taxon>Myxococcota</taxon>
        <taxon>Myxococcia</taxon>
        <taxon>Myxococcales</taxon>
        <taxon>Cystobacterineae</taxon>
        <taxon>Archangiaceae</taxon>
        <taxon>Archangium</taxon>
    </lineage>
</organism>
<reference evidence="9 10" key="1">
    <citation type="submission" date="2017-08" db="EMBL/GenBank/DDBJ databases">
        <title>Infants hospitalized years apart are colonized by the same room-sourced microbial strains.</title>
        <authorList>
            <person name="Brooks B."/>
            <person name="Olm M.R."/>
            <person name="Firek B.A."/>
            <person name="Baker R."/>
            <person name="Thomas B.C."/>
            <person name="Morowitz M.J."/>
            <person name="Banfield J.F."/>
        </authorList>
    </citation>
    <scope>NUCLEOTIDE SEQUENCE [LARGE SCALE GENOMIC DNA]</scope>
    <source>
        <strain evidence="9">S2_003_000_R2_14</strain>
    </source>
</reference>
<dbReference type="EC" id="2.7.11.1" evidence="1"/>
<dbReference type="Pfam" id="PF16697">
    <property type="entry name" value="Yop-YscD_cpl"/>
    <property type="match status" value="1"/>
</dbReference>
<dbReference type="EMBL" id="QFQP01000001">
    <property type="protein sequence ID" value="PZR18311.1"/>
    <property type="molecule type" value="Genomic_DNA"/>
</dbReference>
<dbReference type="PANTHER" id="PTHR43289:SF6">
    <property type="entry name" value="SERINE_THREONINE-PROTEIN KINASE NEKL-3"/>
    <property type="match status" value="1"/>
</dbReference>
<protein>
    <recommendedName>
        <fullName evidence="1">non-specific serine/threonine protein kinase</fullName>
        <ecNumber evidence="1">2.7.11.1</ecNumber>
    </recommendedName>
</protein>
<keyword evidence="6" id="KW-0067">ATP-binding</keyword>
<keyword evidence="5" id="KW-0418">Kinase</keyword>
<gene>
    <name evidence="9" type="ORF">DI536_00035</name>
</gene>
<dbReference type="GO" id="GO:0005524">
    <property type="term" value="F:ATP binding"/>
    <property type="evidence" value="ECO:0007669"/>
    <property type="project" value="UniProtKB-KW"/>
</dbReference>
<evidence type="ECO:0000256" key="5">
    <source>
        <dbReference type="ARBA" id="ARBA00022777"/>
    </source>
</evidence>
<dbReference type="InterPro" id="IPR008271">
    <property type="entry name" value="Ser/Thr_kinase_AS"/>
</dbReference>
<feature type="domain" description="Protein kinase" evidence="8">
    <location>
        <begin position="212"/>
        <end position="491"/>
    </location>
</feature>
<evidence type="ECO:0000313" key="10">
    <source>
        <dbReference type="Proteomes" id="UP000249061"/>
    </source>
</evidence>
<dbReference type="Gene3D" id="1.10.510.10">
    <property type="entry name" value="Transferase(Phosphotransferase) domain 1"/>
    <property type="match status" value="1"/>
</dbReference>
<keyword evidence="2" id="KW-0723">Serine/threonine-protein kinase</keyword>
<dbReference type="PANTHER" id="PTHR43289">
    <property type="entry name" value="MITOGEN-ACTIVATED PROTEIN KINASE KINASE KINASE 20-RELATED"/>
    <property type="match status" value="1"/>
</dbReference>
<dbReference type="CDD" id="cd00060">
    <property type="entry name" value="FHA"/>
    <property type="match status" value="1"/>
</dbReference>
<dbReference type="Pfam" id="PF00069">
    <property type="entry name" value="Pkinase"/>
    <property type="match status" value="1"/>
</dbReference>
<dbReference type="InterPro" id="IPR008984">
    <property type="entry name" value="SMAD_FHA_dom_sf"/>
</dbReference>
<feature type="region of interest" description="Disordered" evidence="7">
    <location>
        <begin position="669"/>
        <end position="694"/>
    </location>
</feature>
<keyword evidence="4" id="KW-0547">Nucleotide-binding</keyword>
<dbReference type="PROSITE" id="PS50011">
    <property type="entry name" value="PROTEIN_KINASE_DOM"/>
    <property type="match status" value="1"/>
</dbReference>
<dbReference type="SMART" id="SM00220">
    <property type="entry name" value="S_TKc"/>
    <property type="match status" value="1"/>
</dbReference>